<keyword evidence="8 13" id="KW-1133">Transmembrane helix</keyword>
<evidence type="ECO:0000256" key="9">
    <source>
        <dbReference type="ARBA" id="ARBA00023034"/>
    </source>
</evidence>
<keyword evidence="11 13" id="KW-0472">Membrane</keyword>
<evidence type="ECO:0000256" key="6">
    <source>
        <dbReference type="ARBA" id="ARBA00022692"/>
    </source>
</evidence>
<keyword evidence="5" id="KW-0808">Transferase</keyword>
<feature type="transmembrane region" description="Helical" evidence="13">
    <location>
        <begin position="16"/>
        <end position="35"/>
    </location>
</feature>
<dbReference type="RefSeq" id="XP_032824031.1">
    <property type="nucleotide sequence ID" value="XM_032968140.1"/>
</dbReference>
<evidence type="ECO:0000256" key="13">
    <source>
        <dbReference type="RuleBase" id="RU363063"/>
    </source>
</evidence>
<evidence type="ECO:0000256" key="10">
    <source>
        <dbReference type="ARBA" id="ARBA00023098"/>
    </source>
</evidence>
<dbReference type="GO" id="GO:0000139">
    <property type="term" value="C:Golgi membrane"/>
    <property type="evidence" value="ECO:0007669"/>
    <property type="project" value="UniProtKB-SubCell"/>
</dbReference>
<name>A0AAJ7X7D9_PETMA</name>
<evidence type="ECO:0000256" key="1">
    <source>
        <dbReference type="ARBA" id="ARBA00004323"/>
    </source>
</evidence>
<evidence type="ECO:0000256" key="7">
    <source>
        <dbReference type="ARBA" id="ARBA00022968"/>
    </source>
</evidence>
<keyword evidence="7 13" id="KW-0735">Signal-anchor</keyword>
<dbReference type="GO" id="GO:0030311">
    <property type="term" value="P:poly-N-acetyllactosamine biosynthetic process"/>
    <property type="evidence" value="ECO:0007669"/>
    <property type="project" value="TreeGrafter"/>
</dbReference>
<dbReference type="AlphaFoldDB" id="A0AAJ7X7D9"/>
<comment type="pathway">
    <text evidence="2">Protein modification; protein glycosylation.</text>
</comment>
<evidence type="ECO:0000256" key="4">
    <source>
        <dbReference type="ARBA" id="ARBA00022676"/>
    </source>
</evidence>
<evidence type="ECO:0000256" key="5">
    <source>
        <dbReference type="ARBA" id="ARBA00022679"/>
    </source>
</evidence>
<dbReference type="Pfam" id="PF01762">
    <property type="entry name" value="Galactosyl_T"/>
    <property type="match status" value="1"/>
</dbReference>
<comment type="subcellular location">
    <subcellularLocation>
        <location evidence="1 13">Golgi apparatus membrane</location>
        <topology evidence="1 13">Single-pass type II membrane protein</topology>
    </subcellularLocation>
</comment>
<dbReference type="PANTHER" id="PTHR11214">
    <property type="entry name" value="BETA-1,3-N-ACETYLGLUCOSAMINYLTRANSFERASE"/>
    <property type="match status" value="1"/>
</dbReference>
<evidence type="ECO:0000313" key="14">
    <source>
        <dbReference type="Proteomes" id="UP001318040"/>
    </source>
</evidence>
<keyword evidence="14" id="KW-1185">Reference proteome</keyword>
<keyword evidence="4 13" id="KW-0328">Glycosyltransferase</keyword>
<dbReference type="PANTHER" id="PTHR11214:SF23">
    <property type="entry name" value="N-ACETYLLACTOSAMINIDE BETA-1,3-N-ACETYLGLUCOSAMINYLTRANSFERASE 3"/>
    <property type="match status" value="1"/>
</dbReference>
<dbReference type="GO" id="GO:0006629">
    <property type="term" value="P:lipid metabolic process"/>
    <property type="evidence" value="ECO:0007669"/>
    <property type="project" value="UniProtKB-KW"/>
</dbReference>
<evidence type="ECO:0000313" key="15">
    <source>
        <dbReference type="RefSeq" id="XP_032824031.1"/>
    </source>
</evidence>
<keyword evidence="10" id="KW-0443">Lipid metabolism</keyword>
<evidence type="ECO:0000256" key="8">
    <source>
        <dbReference type="ARBA" id="ARBA00022989"/>
    </source>
</evidence>
<comment type="similarity">
    <text evidence="3 13">Belongs to the glycosyltransferase 31 family.</text>
</comment>
<dbReference type="Proteomes" id="UP001318040">
    <property type="component" value="Chromosome 39"/>
</dbReference>
<evidence type="ECO:0000256" key="11">
    <source>
        <dbReference type="ARBA" id="ARBA00023136"/>
    </source>
</evidence>
<reference evidence="15" key="1">
    <citation type="submission" date="2025-08" db="UniProtKB">
        <authorList>
            <consortium name="RefSeq"/>
        </authorList>
    </citation>
    <scope>IDENTIFICATION</scope>
    <source>
        <tissue evidence="15">Sperm</tissue>
    </source>
</reference>
<dbReference type="GO" id="GO:0016758">
    <property type="term" value="F:hexosyltransferase activity"/>
    <property type="evidence" value="ECO:0007669"/>
    <property type="project" value="InterPro"/>
</dbReference>
<gene>
    <name evidence="15" type="primary">LOC116950418</name>
</gene>
<dbReference type="EC" id="2.4.1.-" evidence="13"/>
<dbReference type="Gene3D" id="3.90.550.50">
    <property type="match status" value="1"/>
</dbReference>
<protein>
    <recommendedName>
        <fullName evidence="13">Hexosyltransferase</fullName>
        <ecNumber evidence="13">2.4.1.-</ecNumber>
    </recommendedName>
</protein>
<evidence type="ECO:0000256" key="12">
    <source>
        <dbReference type="ARBA" id="ARBA00023180"/>
    </source>
</evidence>
<dbReference type="GO" id="GO:0008194">
    <property type="term" value="F:UDP-glycosyltransferase activity"/>
    <property type="evidence" value="ECO:0007669"/>
    <property type="project" value="TreeGrafter"/>
</dbReference>
<sequence>MINLTIFAKLLLSREASFFLLLLAGFGFLVVFVTVEHPNGPSNVALLNLPKFSGAGDDDAAAAWSAERLLPGPKCLPNDSVQTKFANFAWFPSHIQRFLAYRHCRSFPLLVDQADKCRRDAADGERPVLLLVIKSRPEHYYRRMAIRHSYGQQRETSGVVVRRLFIMGLSSNKDFQRLVRYESATYKDVLQWAFDEAFFNLTLKQVLFMAWFQRRCTDNATFVYNGDDDMFLNTERLASELRLLPMSEDLYAGLVIRDTERVNTRMSKYYVPEEMHSSNAYPPYVSGGSILMTAATVRKFYGVSHEMELYPIDDVFFGFCADRLGIATHNHHGFRTWGLRSRGFLTGLLGDRLPAPCSLRQMVAVHKFKPKELLQLWKQLQATTEDC</sequence>
<evidence type="ECO:0000256" key="2">
    <source>
        <dbReference type="ARBA" id="ARBA00004922"/>
    </source>
</evidence>
<keyword evidence="9 13" id="KW-0333">Golgi apparatus</keyword>
<keyword evidence="6 13" id="KW-0812">Transmembrane</keyword>
<dbReference type="KEGG" id="pmrn:116950418"/>
<dbReference type="GO" id="GO:0006493">
    <property type="term" value="P:protein O-linked glycosylation"/>
    <property type="evidence" value="ECO:0007669"/>
    <property type="project" value="TreeGrafter"/>
</dbReference>
<evidence type="ECO:0000256" key="3">
    <source>
        <dbReference type="ARBA" id="ARBA00008661"/>
    </source>
</evidence>
<accession>A0AAJ7X7D9</accession>
<dbReference type="InterPro" id="IPR002659">
    <property type="entry name" value="Glyco_trans_31"/>
</dbReference>
<keyword evidence="12" id="KW-0325">Glycoprotein</keyword>
<organism evidence="14 15">
    <name type="scientific">Petromyzon marinus</name>
    <name type="common">Sea lamprey</name>
    <dbReference type="NCBI Taxonomy" id="7757"/>
    <lineage>
        <taxon>Eukaryota</taxon>
        <taxon>Metazoa</taxon>
        <taxon>Chordata</taxon>
        <taxon>Craniata</taxon>
        <taxon>Vertebrata</taxon>
        <taxon>Cyclostomata</taxon>
        <taxon>Hyperoartia</taxon>
        <taxon>Petromyzontiformes</taxon>
        <taxon>Petromyzontidae</taxon>
        <taxon>Petromyzon</taxon>
    </lineage>
</organism>
<proteinExistence type="inferred from homology"/>
<dbReference type="FunFam" id="3.90.550.50:FF:000001">
    <property type="entry name" value="Hexosyltransferase"/>
    <property type="match status" value="1"/>
</dbReference>